<feature type="region of interest" description="Disordered" evidence="1">
    <location>
        <begin position="69"/>
        <end position="106"/>
    </location>
</feature>
<organism evidence="2 3">
    <name type="scientific">Psophocarpus tetragonolobus</name>
    <name type="common">Winged bean</name>
    <name type="synonym">Dolichos tetragonolobus</name>
    <dbReference type="NCBI Taxonomy" id="3891"/>
    <lineage>
        <taxon>Eukaryota</taxon>
        <taxon>Viridiplantae</taxon>
        <taxon>Streptophyta</taxon>
        <taxon>Embryophyta</taxon>
        <taxon>Tracheophyta</taxon>
        <taxon>Spermatophyta</taxon>
        <taxon>Magnoliopsida</taxon>
        <taxon>eudicotyledons</taxon>
        <taxon>Gunneridae</taxon>
        <taxon>Pentapetalae</taxon>
        <taxon>rosids</taxon>
        <taxon>fabids</taxon>
        <taxon>Fabales</taxon>
        <taxon>Fabaceae</taxon>
        <taxon>Papilionoideae</taxon>
        <taxon>50 kb inversion clade</taxon>
        <taxon>NPAAA clade</taxon>
        <taxon>indigoferoid/millettioid clade</taxon>
        <taxon>Phaseoleae</taxon>
        <taxon>Psophocarpus</taxon>
    </lineage>
</organism>
<dbReference type="EMBL" id="JAYMYS010000009">
    <property type="protein sequence ID" value="KAK7380969.1"/>
    <property type="molecule type" value="Genomic_DNA"/>
</dbReference>
<feature type="compositionally biased region" description="Acidic residues" evidence="1">
    <location>
        <begin position="94"/>
        <end position="106"/>
    </location>
</feature>
<gene>
    <name evidence="2" type="ORF">VNO78_33490</name>
</gene>
<reference evidence="2 3" key="1">
    <citation type="submission" date="2024-01" db="EMBL/GenBank/DDBJ databases">
        <title>The genomes of 5 underutilized Papilionoideae crops provide insights into root nodulation and disease resistanc.</title>
        <authorList>
            <person name="Jiang F."/>
        </authorList>
    </citation>
    <scope>NUCLEOTIDE SEQUENCE [LARGE SCALE GENOMIC DNA]</scope>
    <source>
        <strain evidence="2">DUOXIRENSHENG_FW03</strain>
        <tissue evidence="2">Leaves</tissue>
    </source>
</reference>
<feature type="compositionally biased region" description="Basic residues" evidence="1">
    <location>
        <begin position="76"/>
        <end position="90"/>
    </location>
</feature>
<dbReference type="Proteomes" id="UP001386955">
    <property type="component" value="Unassembled WGS sequence"/>
</dbReference>
<proteinExistence type="predicted"/>
<sequence length="106" mass="11858">MESKGLIPTVPEAKAAAPEASAFSIGVPFSVPHSTVSRTVAYNAEFVTQCVAWRRYSSSLGLELVEMNVRSERETKRKRGKPCERKRKGRVKEEEEETESEDGTVR</sequence>
<comment type="caution">
    <text evidence="2">The sequence shown here is derived from an EMBL/GenBank/DDBJ whole genome shotgun (WGS) entry which is preliminary data.</text>
</comment>
<name>A0AAN9NX21_PSOTE</name>
<protein>
    <submittedName>
        <fullName evidence="2">Uncharacterized protein</fullName>
    </submittedName>
</protein>
<evidence type="ECO:0000313" key="3">
    <source>
        <dbReference type="Proteomes" id="UP001386955"/>
    </source>
</evidence>
<evidence type="ECO:0000313" key="2">
    <source>
        <dbReference type="EMBL" id="KAK7380969.1"/>
    </source>
</evidence>
<evidence type="ECO:0000256" key="1">
    <source>
        <dbReference type="SAM" id="MobiDB-lite"/>
    </source>
</evidence>
<accession>A0AAN9NX21</accession>
<dbReference type="AlphaFoldDB" id="A0AAN9NX21"/>
<keyword evidence="3" id="KW-1185">Reference proteome</keyword>